<dbReference type="EMBL" id="JAPDDS010000002">
    <property type="protein sequence ID" value="MCW1884151.1"/>
    <property type="molecule type" value="Genomic_DNA"/>
</dbReference>
<dbReference type="SUPFAM" id="SSF52540">
    <property type="entry name" value="P-loop containing nucleoside triphosphate hydrolases"/>
    <property type="match status" value="1"/>
</dbReference>
<reference evidence="11 12" key="1">
    <citation type="submission" date="2022-10" db="EMBL/GenBank/DDBJ databases">
        <title>Luteolibacter flavescens strain MCCC 1K03193, whole genome shotgun sequencing project.</title>
        <authorList>
            <person name="Zhao G."/>
            <person name="Shen L."/>
        </authorList>
    </citation>
    <scope>NUCLEOTIDE SEQUENCE [LARGE SCALE GENOMIC DNA]</scope>
    <source>
        <strain evidence="11 12">MCCC 1K03193</strain>
    </source>
</reference>
<dbReference type="Gene3D" id="3.30.63.10">
    <property type="entry name" value="Guanylate Kinase phosphate binding domain"/>
    <property type="match status" value="1"/>
</dbReference>
<comment type="similarity">
    <text evidence="1 9">Belongs to the guanylate kinase family.</text>
</comment>
<feature type="binding site" evidence="9">
    <location>
        <begin position="12"/>
        <end position="19"/>
    </location>
    <ligand>
        <name>ATP</name>
        <dbReference type="ChEBI" id="CHEBI:30616"/>
    </ligand>
</feature>
<comment type="caution">
    <text evidence="11">The sequence shown here is derived from an EMBL/GenBank/DDBJ whole genome shotgun (WGS) entry which is preliminary data.</text>
</comment>
<dbReference type="PROSITE" id="PS50052">
    <property type="entry name" value="GUANYLATE_KINASE_2"/>
    <property type="match status" value="1"/>
</dbReference>
<gene>
    <name evidence="9 11" type="primary">gmk</name>
    <name evidence="11" type="ORF">OKA04_05375</name>
</gene>
<keyword evidence="9" id="KW-0963">Cytoplasm</keyword>
<name>A0ABT3FLM6_9BACT</name>
<dbReference type="GO" id="GO:0004385">
    <property type="term" value="F:GMP kinase activity"/>
    <property type="evidence" value="ECO:0007669"/>
    <property type="project" value="UniProtKB-EC"/>
</dbReference>
<evidence type="ECO:0000256" key="9">
    <source>
        <dbReference type="HAMAP-Rule" id="MF_00328"/>
    </source>
</evidence>
<evidence type="ECO:0000259" key="10">
    <source>
        <dbReference type="PROSITE" id="PS50052"/>
    </source>
</evidence>
<dbReference type="InterPro" id="IPR027417">
    <property type="entry name" value="P-loop_NTPase"/>
</dbReference>
<keyword evidence="4 9" id="KW-0808">Transferase</keyword>
<evidence type="ECO:0000313" key="11">
    <source>
        <dbReference type="EMBL" id="MCW1884151.1"/>
    </source>
</evidence>
<evidence type="ECO:0000256" key="8">
    <source>
        <dbReference type="ARBA" id="ARBA00030128"/>
    </source>
</evidence>
<organism evidence="11 12">
    <name type="scientific">Luteolibacter flavescens</name>
    <dbReference type="NCBI Taxonomy" id="1859460"/>
    <lineage>
        <taxon>Bacteria</taxon>
        <taxon>Pseudomonadati</taxon>
        <taxon>Verrucomicrobiota</taxon>
        <taxon>Verrucomicrobiia</taxon>
        <taxon>Verrucomicrobiales</taxon>
        <taxon>Verrucomicrobiaceae</taxon>
        <taxon>Luteolibacter</taxon>
    </lineage>
</organism>
<proteinExistence type="inferred from homology"/>
<keyword evidence="6 9" id="KW-0418">Kinase</keyword>
<comment type="function">
    <text evidence="9">Essential for recycling GMP and indirectly, cGMP.</text>
</comment>
<evidence type="ECO:0000256" key="4">
    <source>
        <dbReference type="ARBA" id="ARBA00022679"/>
    </source>
</evidence>
<evidence type="ECO:0000256" key="7">
    <source>
        <dbReference type="ARBA" id="ARBA00022840"/>
    </source>
</evidence>
<evidence type="ECO:0000256" key="2">
    <source>
        <dbReference type="ARBA" id="ARBA00012961"/>
    </source>
</evidence>
<dbReference type="InterPro" id="IPR008145">
    <property type="entry name" value="GK/Ca_channel_bsu"/>
</dbReference>
<evidence type="ECO:0000313" key="12">
    <source>
        <dbReference type="Proteomes" id="UP001207930"/>
    </source>
</evidence>
<dbReference type="Proteomes" id="UP001207930">
    <property type="component" value="Unassembled WGS sequence"/>
</dbReference>
<dbReference type="CDD" id="cd00071">
    <property type="entry name" value="GMPK"/>
    <property type="match status" value="1"/>
</dbReference>
<dbReference type="InterPro" id="IPR020590">
    <property type="entry name" value="Guanylate_kinase_CS"/>
</dbReference>
<evidence type="ECO:0000256" key="3">
    <source>
        <dbReference type="ARBA" id="ARBA00016296"/>
    </source>
</evidence>
<comment type="catalytic activity">
    <reaction evidence="9">
        <text>GMP + ATP = GDP + ADP</text>
        <dbReference type="Rhea" id="RHEA:20780"/>
        <dbReference type="ChEBI" id="CHEBI:30616"/>
        <dbReference type="ChEBI" id="CHEBI:58115"/>
        <dbReference type="ChEBI" id="CHEBI:58189"/>
        <dbReference type="ChEBI" id="CHEBI:456216"/>
        <dbReference type="EC" id="2.7.4.8"/>
    </reaction>
</comment>
<dbReference type="HAMAP" id="MF_00328">
    <property type="entry name" value="Guanylate_kinase"/>
    <property type="match status" value="1"/>
</dbReference>
<keyword evidence="5 9" id="KW-0547">Nucleotide-binding</keyword>
<protein>
    <recommendedName>
        <fullName evidence="3 9">Guanylate kinase</fullName>
        <ecNumber evidence="2 9">2.7.4.8</ecNumber>
    </recommendedName>
    <alternativeName>
        <fullName evidence="8 9">GMP kinase</fullName>
    </alternativeName>
</protein>
<dbReference type="EC" id="2.7.4.8" evidence="2 9"/>
<dbReference type="Gene3D" id="3.40.50.300">
    <property type="entry name" value="P-loop containing nucleotide triphosphate hydrolases"/>
    <property type="match status" value="1"/>
</dbReference>
<accession>A0ABT3FLM6</accession>
<sequence>MARSGILYLVSGPSGSGKSTLCRRLAAEGEAEFSISCTTRQPRPGETHGKEYFFLTMEEFEAKVAAGDFLEHALVHGNRYGTLRSEVVERLAAGTDVVMDIDVQGAGLVRSCDDPAIRAALVDLFVMPPDEDELASRLRGRGTDSDDVIALRLRNAIDEMHHWPAYSYRLLSATPEEDYVRFKSLLTGERLRVSRLREA</sequence>
<evidence type="ECO:0000256" key="1">
    <source>
        <dbReference type="ARBA" id="ARBA00005790"/>
    </source>
</evidence>
<evidence type="ECO:0000256" key="6">
    <source>
        <dbReference type="ARBA" id="ARBA00022777"/>
    </source>
</evidence>
<evidence type="ECO:0000256" key="5">
    <source>
        <dbReference type="ARBA" id="ARBA00022741"/>
    </source>
</evidence>
<keyword evidence="12" id="KW-1185">Reference proteome</keyword>
<dbReference type="PROSITE" id="PS00856">
    <property type="entry name" value="GUANYLATE_KINASE_1"/>
    <property type="match status" value="1"/>
</dbReference>
<keyword evidence="7 9" id="KW-0067">ATP-binding</keyword>
<dbReference type="PANTHER" id="PTHR23117">
    <property type="entry name" value="GUANYLATE KINASE-RELATED"/>
    <property type="match status" value="1"/>
</dbReference>
<feature type="domain" description="Guanylate kinase-like" evidence="10">
    <location>
        <begin position="5"/>
        <end position="187"/>
    </location>
</feature>
<comment type="subcellular location">
    <subcellularLocation>
        <location evidence="9">Cytoplasm</location>
    </subcellularLocation>
</comment>
<dbReference type="PANTHER" id="PTHR23117:SF13">
    <property type="entry name" value="GUANYLATE KINASE"/>
    <property type="match status" value="1"/>
</dbReference>
<dbReference type="RefSeq" id="WP_264500110.1">
    <property type="nucleotide sequence ID" value="NZ_JAPDDS010000002.1"/>
</dbReference>
<dbReference type="InterPro" id="IPR008144">
    <property type="entry name" value="Guanylate_kin-like_dom"/>
</dbReference>
<dbReference type="SMART" id="SM00072">
    <property type="entry name" value="GuKc"/>
    <property type="match status" value="1"/>
</dbReference>
<dbReference type="Pfam" id="PF00625">
    <property type="entry name" value="Guanylate_kin"/>
    <property type="match status" value="1"/>
</dbReference>
<dbReference type="InterPro" id="IPR017665">
    <property type="entry name" value="Guanylate_kinase"/>
</dbReference>
<dbReference type="NCBIfam" id="TIGR03263">
    <property type="entry name" value="guanyl_kin"/>
    <property type="match status" value="1"/>
</dbReference>